<dbReference type="Proteomes" id="UP001227268">
    <property type="component" value="Unassembled WGS sequence"/>
</dbReference>
<dbReference type="EMBL" id="JASBWT010000009">
    <property type="protein sequence ID" value="KAJ9101860.1"/>
    <property type="molecule type" value="Genomic_DNA"/>
</dbReference>
<organism evidence="1 2">
    <name type="scientific">Naganishia friedmannii</name>
    <dbReference type="NCBI Taxonomy" id="89922"/>
    <lineage>
        <taxon>Eukaryota</taxon>
        <taxon>Fungi</taxon>
        <taxon>Dikarya</taxon>
        <taxon>Basidiomycota</taxon>
        <taxon>Agaricomycotina</taxon>
        <taxon>Tremellomycetes</taxon>
        <taxon>Filobasidiales</taxon>
        <taxon>Filobasidiaceae</taxon>
        <taxon>Naganishia</taxon>
    </lineage>
</organism>
<evidence type="ECO:0000313" key="2">
    <source>
        <dbReference type="Proteomes" id="UP001227268"/>
    </source>
</evidence>
<name>A0ACC2VR09_9TREE</name>
<proteinExistence type="predicted"/>
<gene>
    <name evidence="1" type="ORF">QFC21_003200</name>
</gene>
<sequence>MFAVQDEVEEAELKTSTGTAWCIGRNMSTPPVSAPLETPLPFTPAETATSITPTPSTVAFRATVPQLLKPLAPELSALYTARLRLLVDLPVGSSRGWCCTQCGWLREEYGWKVVKVKQERGKMKADTAVAPIKKGKARGKGKGKAAIEDTVTDIPMPSDTITLSDSTAPPQPSPSSSKIGTGARVPSTTTTSKNRTKYICHLCGSTITLRPPSAVTKAGYLSARRTKAIVAANDGDLSVLPAVNGITSIAGTKRTRASMRQEEAGSLQSTNNLSLVPPATYNPSSSSSSSSPKTTTSGKPLIPNPIKASPSLAFIPLTDPQPSTEPLPALSPSTLPPAGKDRPAGVRNAVGFVNLGPVGGSVGKGKGKALAMPMAGGAGKLGWQRSGLKTSVVSSQLPSAGVSSQPSSTTTPPPRPPASRKPSPSIITAAAKPKPTLPTAAAAAALPPPKKKQKTGLAKLLADNKAREKESAEKKKAAGGLLSLDGADWEL</sequence>
<reference evidence="1" key="1">
    <citation type="submission" date="2023-04" db="EMBL/GenBank/DDBJ databases">
        <title>Draft Genome sequencing of Naganishia species isolated from polar environments using Oxford Nanopore Technology.</title>
        <authorList>
            <person name="Leo P."/>
            <person name="Venkateswaran K."/>
        </authorList>
    </citation>
    <scope>NUCLEOTIDE SEQUENCE</scope>
    <source>
        <strain evidence="1">MNA-CCFEE 5423</strain>
    </source>
</reference>
<comment type="caution">
    <text evidence="1">The sequence shown here is derived from an EMBL/GenBank/DDBJ whole genome shotgun (WGS) entry which is preliminary data.</text>
</comment>
<accession>A0ACC2VR09</accession>
<evidence type="ECO:0000313" key="1">
    <source>
        <dbReference type="EMBL" id="KAJ9101860.1"/>
    </source>
</evidence>
<keyword evidence="2" id="KW-1185">Reference proteome</keyword>
<protein>
    <submittedName>
        <fullName evidence="1">Uncharacterized protein</fullName>
    </submittedName>
</protein>